<evidence type="ECO:0000256" key="4">
    <source>
        <dbReference type="ARBA" id="ARBA00022857"/>
    </source>
</evidence>
<dbReference type="OMA" id="NGYVDPP"/>
<dbReference type="HOGENOM" id="CLU_006909_7_5_1"/>
<evidence type="ECO:0000256" key="6">
    <source>
        <dbReference type="SAM" id="MobiDB-lite"/>
    </source>
</evidence>
<evidence type="ECO:0000313" key="8">
    <source>
        <dbReference type="EMBL" id="KFA62024.1"/>
    </source>
</evidence>
<evidence type="ECO:0000313" key="9">
    <source>
        <dbReference type="Proteomes" id="UP000028524"/>
    </source>
</evidence>
<comment type="similarity">
    <text evidence="1">Belongs to the FMO family.</text>
</comment>
<feature type="transmembrane region" description="Helical" evidence="7">
    <location>
        <begin position="567"/>
        <end position="591"/>
    </location>
</feature>
<dbReference type="GO" id="GO:0004499">
    <property type="term" value="F:N,N-dimethylaniline monooxygenase activity"/>
    <property type="evidence" value="ECO:0007669"/>
    <property type="project" value="InterPro"/>
</dbReference>
<evidence type="ECO:0000256" key="1">
    <source>
        <dbReference type="ARBA" id="ARBA00009183"/>
    </source>
</evidence>
<dbReference type="InterPro" id="IPR036188">
    <property type="entry name" value="FAD/NAD-bd_sf"/>
</dbReference>
<dbReference type="PANTHER" id="PTHR23023">
    <property type="entry name" value="DIMETHYLANILINE MONOOXYGENASE"/>
    <property type="match status" value="1"/>
</dbReference>
<name>A0A084QDI9_STAC4</name>
<dbReference type="InterPro" id="IPR020946">
    <property type="entry name" value="Flavin_mOase-like"/>
</dbReference>
<keyword evidence="7" id="KW-0472">Membrane</keyword>
<proteinExistence type="inferred from homology"/>
<accession>A0A084QDI9</accession>
<dbReference type="SUPFAM" id="SSF51905">
    <property type="entry name" value="FAD/NAD(P)-binding domain"/>
    <property type="match status" value="2"/>
</dbReference>
<gene>
    <name evidence="8" type="ORF">S40285_02127</name>
</gene>
<protein>
    <recommendedName>
        <fullName evidence="10">FAD/NAD(P)-binding domain-containing protein</fullName>
    </recommendedName>
</protein>
<keyword evidence="5" id="KW-0560">Oxidoreductase</keyword>
<dbReference type="Gene3D" id="3.50.50.60">
    <property type="entry name" value="FAD/NAD(P)-binding domain"/>
    <property type="match status" value="3"/>
</dbReference>
<dbReference type="GO" id="GO:0050661">
    <property type="term" value="F:NADP binding"/>
    <property type="evidence" value="ECO:0007669"/>
    <property type="project" value="InterPro"/>
</dbReference>
<dbReference type="AlphaFoldDB" id="A0A084QDI9"/>
<keyword evidence="4" id="KW-0521">NADP</keyword>
<keyword evidence="7" id="KW-0812">Transmembrane</keyword>
<keyword evidence="3" id="KW-0274">FAD</keyword>
<dbReference type="Proteomes" id="UP000028524">
    <property type="component" value="Unassembled WGS sequence"/>
</dbReference>
<evidence type="ECO:0000256" key="2">
    <source>
        <dbReference type="ARBA" id="ARBA00022630"/>
    </source>
</evidence>
<evidence type="ECO:0000256" key="3">
    <source>
        <dbReference type="ARBA" id="ARBA00022827"/>
    </source>
</evidence>
<organism evidence="8 9">
    <name type="scientific">Stachybotrys chlorohalonatus (strain IBT 40285)</name>
    <dbReference type="NCBI Taxonomy" id="1283841"/>
    <lineage>
        <taxon>Eukaryota</taxon>
        <taxon>Fungi</taxon>
        <taxon>Dikarya</taxon>
        <taxon>Ascomycota</taxon>
        <taxon>Pezizomycotina</taxon>
        <taxon>Sordariomycetes</taxon>
        <taxon>Hypocreomycetidae</taxon>
        <taxon>Hypocreales</taxon>
        <taxon>Stachybotryaceae</taxon>
        <taxon>Stachybotrys</taxon>
    </lineage>
</organism>
<dbReference type="GO" id="GO:0050660">
    <property type="term" value="F:flavin adenine dinucleotide binding"/>
    <property type="evidence" value="ECO:0007669"/>
    <property type="project" value="InterPro"/>
</dbReference>
<dbReference type="InterPro" id="IPR050346">
    <property type="entry name" value="FMO-like"/>
</dbReference>
<dbReference type="PRINTS" id="PR00370">
    <property type="entry name" value="FMOXYGENASE"/>
</dbReference>
<dbReference type="EMBL" id="KL660818">
    <property type="protein sequence ID" value="KFA62024.1"/>
    <property type="molecule type" value="Genomic_DNA"/>
</dbReference>
<keyword evidence="2" id="KW-0285">Flavoprotein</keyword>
<sequence length="646" mass="74182">MRVAIIGGGPSGLVQLKVLSEAHLRFPTQPIELKLFEAHDRIGGIFYHHTYEEGELVSSKFLTSFSDFRPRSDDADFLSTDRYLEYLEQYASHFRLWPFMHLGTSVLSVRRGDASEHVVTYQTPEGERIEWECDAIAVCSGVHAQPHIPDIPGLEHVPLVMHSQDFKKREQFGKDKTVLILGSGETGADLAYLAVTSDTRRVILCHKDGWIGAPKRNPNQNFLPWLFGTEDKGGPHLPVDSAQLTLFDSMYVHPMVRDSMLIWNYYNFLALPAGCWICGGSPHGVDQWVGQVYGERFHVSRLFFNKAWQKISNYVSTPWRPKKWSWATRIRRFFWLTEFPPPSRFIDVAPFPSHIDPEGVAHFPRTGRPEAELIQKTIVRPDVIVLATGYLPAFPYFNTHDNQGRKPYPMSHDANVRQIWSSDDPTIGFIGFVRPGFGAIPPLSELQAMLFTMNLLGQVPQFLDPEDEWHYRIIRPSDARVNYGVEHDTYAYQLAKDIDGAPSFTEVLKLACITPNGWRLPWVWATGANVPPKFRMRGPWRWEGAAEVMTGEMWETITRRQGLFGQIPIAVLPMIYLGVINLYFFLYAMFWDTLADLGLARPLERRNEPKRIIQELERRSKLQREHGGEKTWNQQHMAHSKQDTHK</sequence>
<dbReference type="InterPro" id="IPR000960">
    <property type="entry name" value="Flavin_mOase"/>
</dbReference>
<keyword evidence="9" id="KW-1185">Reference proteome</keyword>
<dbReference type="InParanoid" id="A0A084QDI9"/>
<evidence type="ECO:0008006" key="10">
    <source>
        <dbReference type="Google" id="ProtNLM"/>
    </source>
</evidence>
<reference evidence="8 9" key="1">
    <citation type="journal article" date="2014" name="BMC Genomics">
        <title>Comparative genome sequencing reveals chemotype-specific gene clusters in the toxigenic black mold Stachybotrys.</title>
        <authorList>
            <person name="Semeiks J."/>
            <person name="Borek D."/>
            <person name="Otwinowski Z."/>
            <person name="Grishin N.V."/>
        </authorList>
    </citation>
    <scope>NUCLEOTIDE SEQUENCE [LARGE SCALE GENOMIC DNA]</scope>
    <source>
        <strain evidence="8 9">IBT 40285</strain>
    </source>
</reference>
<evidence type="ECO:0000256" key="7">
    <source>
        <dbReference type="SAM" id="Phobius"/>
    </source>
</evidence>
<evidence type="ECO:0000256" key="5">
    <source>
        <dbReference type="ARBA" id="ARBA00023002"/>
    </source>
</evidence>
<feature type="region of interest" description="Disordered" evidence="6">
    <location>
        <begin position="616"/>
        <end position="646"/>
    </location>
</feature>
<dbReference type="Pfam" id="PF00743">
    <property type="entry name" value="FMO-like"/>
    <property type="match status" value="2"/>
</dbReference>
<keyword evidence="7" id="KW-1133">Transmembrane helix</keyword>
<feature type="compositionally biased region" description="Basic and acidic residues" evidence="6">
    <location>
        <begin position="616"/>
        <end position="629"/>
    </location>
</feature>
<dbReference type="STRING" id="1283841.A0A084QDI9"/>
<dbReference type="PIRSF" id="PIRSF000332">
    <property type="entry name" value="FMO"/>
    <property type="match status" value="1"/>
</dbReference>
<dbReference type="OrthoDB" id="10254665at2759"/>